<feature type="transmembrane region" description="Helical" evidence="1">
    <location>
        <begin position="83"/>
        <end position="107"/>
    </location>
</feature>
<evidence type="ECO:0000313" key="3">
    <source>
        <dbReference type="EMBL" id="SJZ48340.1"/>
    </source>
</evidence>
<dbReference type="STRING" id="1123491.SAMN02745782_00423"/>
<organism evidence="3 4">
    <name type="scientific">Vibrio cincinnatiensis DSM 19608</name>
    <dbReference type="NCBI Taxonomy" id="1123491"/>
    <lineage>
        <taxon>Bacteria</taxon>
        <taxon>Pseudomonadati</taxon>
        <taxon>Pseudomonadota</taxon>
        <taxon>Gammaproteobacteria</taxon>
        <taxon>Vibrionales</taxon>
        <taxon>Vibrionaceae</taxon>
        <taxon>Vibrio</taxon>
    </lineage>
</organism>
<keyword evidence="4" id="KW-1185">Reference proteome</keyword>
<accession>A0A1T4L1C4</accession>
<sequence length="138" mass="15067">MIIWLLIVLVVVSDISKRVINNYLLIILAVVILLGWFIQPNWSVLPYTLVILLIGLVLFYFQLLAAGDTKLLAVLSLGIHPDYLPLTLVGITVVGGIMAIGYLLYGLCTDLRAVRQKGIPYGVPISLVGGFAIYLSSL</sequence>
<dbReference type="EMBL" id="FUXB01000002">
    <property type="protein sequence ID" value="SJZ48340.1"/>
    <property type="molecule type" value="Genomic_DNA"/>
</dbReference>
<gene>
    <name evidence="3" type="ORF">SAMN02745782_00423</name>
</gene>
<feature type="domain" description="Prepilin type IV endopeptidase peptidase" evidence="2">
    <location>
        <begin position="3"/>
        <end position="100"/>
    </location>
</feature>
<dbReference type="GO" id="GO:0016020">
    <property type="term" value="C:membrane"/>
    <property type="evidence" value="ECO:0007669"/>
    <property type="project" value="InterPro"/>
</dbReference>
<keyword evidence="1" id="KW-0812">Transmembrane</keyword>
<dbReference type="Pfam" id="PF01478">
    <property type="entry name" value="Peptidase_A24"/>
    <property type="match status" value="1"/>
</dbReference>
<keyword evidence="1" id="KW-1133">Transmembrane helix</keyword>
<dbReference type="Proteomes" id="UP000190834">
    <property type="component" value="Unassembled WGS sequence"/>
</dbReference>
<name>A0A1T4L1C4_VIBCI</name>
<feature type="transmembrane region" description="Helical" evidence="1">
    <location>
        <begin position="45"/>
        <end position="63"/>
    </location>
</feature>
<reference evidence="4" key="1">
    <citation type="submission" date="2017-02" db="EMBL/GenBank/DDBJ databases">
        <authorList>
            <person name="Varghese N."/>
            <person name="Submissions S."/>
        </authorList>
    </citation>
    <scope>NUCLEOTIDE SEQUENCE [LARGE SCALE GENOMIC DNA]</scope>
    <source>
        <strain evidence="4">DSM 19608</strain>
    </source>
</reference>
<keyword evidence="1" id="KW-0472">Membrane</keyword>
<evidence type="ECO:0000259" key="2">
    <source>
        <dbReference type="Pfam" id="PF01478"/>
    </source>
</evidence>
<feature type="transmembrane region" description="Helical" evidence="1">
    <location>
        <begin position="119"/>
        <end position="137"/>
    </location>
</feature>
<dbReference type="Gene3D" id="1.20.120.1220">
    <property type="match status" value="1"/>
</dbReference>
<protein>
    <submittedName>
        <fullName evidence="3">Prepilin peptidase CpaA</fullName>
    </submittedName>
</protein>
<dbReference type="InterPro" id="IPR000045">
    <property type="entry name" value="Prepilin_IV_endopep_pep"/>
</dbReference>
<evidence type="ECO:0000256" key="1">
    <source>
        <dbReference type="SAM" id="Phobius"/>
    </source>
</evidence>
<dbReference type="GO" id="GO:0004190">
    <property type="term" value="F:aspartic-type endopeptidase activity"/>
    <property type="evidence" value="ECO:0007669"/>
    <property type="project" value="InterPro"/>
</dbReference>
<feature type="transmembrane region" description="Helical" evidence="1">
    <location>
        <begin position="23"/>
        <end position="38"/>
    </location>
</feature>
<proteinExistence type="predicted"/>
<dbReference type="AlphaFoldDB" id="A0A1T4L1C4"/>
<evidence type="ECO:0000313" key="4">
    <source>
        <dbReference type="Proteomes" id="UP000190834"/>
    </source>
</evidence>